<dbReference type="Proteomes" id="UP001064489">
    <property type="component" value="Chromosome 5"/>
</dbReference>
<keyword evidence="5" id="KW-0539">Nucleus</keyword>
<proteinExistence type="predicted"/>
<evidence type="ECO:0000256" key="1">
    <source>
        <dbReference type="ARBA" id="ARBA00004123"/>
    </source>
</evidence>
<name>A0AAD5NS31_ACENE</name>
<dbReference type="InterPro" id="IPR036879">
    <property type="entry name" value="TF_MADSbox_sf"/>
</dbReference>
<evidence type="ECO:0000256" key="2">
    <source>
        <dbReference type="ARBA" id="ARBA00023015"/>
    </source>
</evidence>
<dbReference type="InterPro" id="IPR002100">
    <property type="entry name" value="TF_MADSbox"/>
</dbReference>
<keyword evidence="4" id="KW-0804">Transcription</keyword>
<keyword evidence="3" id="KW-0238">DNA-binding</keyword>
<dbReference type="SUPFAM" id="SSF55455">
    <property type="entry name" value="SRF-like"/>
    <property type="match status" value="1"/>
</dbReference>
<organism evidence="7 8">
    <name type="scientific">Acer negundo</name>
    <name type="common">Box elder</name>
    <dbReference type="NCBI Taxonomy" id="4023"/>
    <lineage>
        <taxon>Eukaryota</taxon>
        <taxon>Viridiplantae</taxon>
        <taxon>Streptophyta</taxon>
        <taxon>Embryophyta</taxon>
        <taxon>Tracheophyta</taxon>
        <taxon>Spermatophyta</taxon>
        <taxon>Magnoliopsida</taxon>
        <taxon>eudicotyledons</taxon>
        <taxon>Gunneridae</taxon>
        <taxon>Pentapetalae</taxon>
        <taxon>rosids</taxon>
        <taxon>malvids</taxon>
        <taxon>Sapindales</taxon>
        <taxon>Sapindaceae</taxon>
        <taxon>Hippocastanoideae</taxon>
        <taxon>Acereae</taxon>
        <taxon>Acer</taxon>
    </lineage>
</organism>
<dbReference type="Pfam" id="PF00319">
    <property type="entry name" value="SRF-TF"/>
    <property type="match status" value="1"/>
</dbReference>
<feature type="domain" description="MADS-box" evidence="6">
    <location>
        <begin position="1"/>
        <end position="61"/>
    </location>
</feature>
<evidence type="ECO:0000313" key="8">
    <source>
        <dbReference type="Proteomes" id="UP001064489"/>
    </source>
</evidence>
<dbReference type="EMBL" id="JAJSOW010000102">
    <property type="protein sequence ID" value="KAI9177343.1"/>
    <property type="molecule type" value="Genomic_DNA"/>
</dbReference>
<gene>
    <name evidence="7" type="ORF">LWI28_013954</name>
</gene>
<evidence type="ECO:0000259" key="6">
    <source>
        <dbReference type="PROSITE" id="PS50066"/>
    </source>
</evidence>
<evidence type="ECO:0000256" key="3">
    <source>
        <dbReference type="ARBA" id="ARBA00023125"/>
    </source>
</evidence>
<reference evidence="7" key="1">
    <citation type="journal article" date="2022" name="Plant J.">
        <title>Strategies of tolerance reflected in two North American maple genomes.</title>
        <authorList>
            <person name="McEvoy S.L."/>
            <person name="Sezen U.U."/>
            <person name="Trouern-Trend A."/>
            <person name="McMahon S.M."/>
            <person name="Schaberg P.G."/>
            <person name="Yang J."/>
            <person name="Wegrzyn J.L."/>
            <person name="Swenson N.G."/>
        </authorList>
    </citation>
    <scope>NUCLEOTIDE SEQUENCE</scope>
    <source>
        <strain evidence="7">91603</strain>
    </source>
</reference>
<accession>A0AAD5NS31</accession>
<sequence length="156" mass="16999">MVRKSLQWNKIDNSTSRHIAYSKRKDGLVKMVNEISVSGDSEAGLVMFSPSGLRISFFDISMSLMKFKGENPSMDAYHQVATGLPTTGSSINGNMLTYWSTASSMATPTCVPNGPPQPGIDHHLNNNNQRLWNNFPSVPSVGSSSAANQMVNFNVD</sequence>
<evidence type="ECO:0000313" key="7">
    <source>
        <dbReference type="EMBL" id="KAI9177343.1"/>
    </source>
</evidence>
<reference evidence="7" key="2">
    <citation type="submission" date="2023-02" db="EMBL/GenBank/DDBJ databases">
        <authorList>
            <person name="Swenson N.G."/>
            <person name="Wegrzyn J.L."/>
            <person name="Mcevoy S.L."/>
        </authorList>
    </citation>
    <scope>NUCLEOTIDE SEQUENCE</scope>
    <source>
        <strain evidence="7">91603</strain>
        <tissue evidence="7">Leaf</tissue>
    </source>
</reference>
<dbReference type="GO" id="GO:0003677">
    <property type="term" value="F:DNA binding"/>
    <property type="evidence" value="ECO:0007669"/>
    <property type="project" value="UniProtKB-KW"/>
</dbReference>
<dbReference type="GO" id="GO:0046983">
    <property type="term" value="F:protein dimerization activity"/>
    <property type="evidence" value="ECO:0007669"/>
    <property type="project" value="InterPro"/>
</dbReference>
<dbReference type="GO" id="GO:0005634">
    <property type="term" value="C:nucleus"/>
    <property type="evidence" value="ECO:0007669"/>
    <property type="project" value="UniProtKB-SubCell"/>
</dbReference>
<dbReference type="Gene3D" id="3.40.1810.10">
    <property type="entry name" value="Transcription factor, MADS-box"/>
    <property type="match status" value="1"/>
</dbReference>
<protein>
    <recommendedName>
        <fullName evidence="6">MADS-box domain-containing protein</fullName>
    </recommendedName>
</protein>
<keyword evidence="2" id="KW-0805">Transcription regulation</keyword>
<comment type="subcellular location">
    <subcellularLocation>
        <location evidence="1">Nucleus</location>
    </subcellularLocation>
</comment>
<dbReference type="PRINTS" id="PR00404">
    <property type="entry name" value="MADSDOMAIN"/>
</dbReference>
<evidence type="ECO:0000256" key="5">
    <source>
        <dbReference type="ARBA" id="ARBA00023242"/>
    </source>
</evidence>
<dbReference type="PROSITE" id="PS50066">
    <property type="entry name" value="MADS_BOX_2"/>
    <property type="match status" value="1"/>
</dbReference>
<evidence type="ECO:0000256" key="4">
    <source>
        <dbReference type="ARBA" id="ARBA00023163"/>
    </source>
</evidence>
<keyword evidence="8" id="KW-1185">Reference proteome</keyword>
<dbReference type="AlphaFoldDB" id="A0AAD5NS31"/>
<dbReference type="SMART" id="SM00432">
    <property type="entry name" value="MADS"/>
    <property type="match status" value="1"/>
</dbReference>
<comment type="caution">
    <text evidence="7">The sequence shown here is derived from an EMBL/GenBank/DDBJ whole genome shotgun (WGS) entry which is preliminary data.</text>
</comment>